<keyword evidence="6" id="KW-0800">Toxin</keyword>
<comment type="function">
    <text evidence="6">Toxic component of a toxin-antitoxin (TA) system. An RNase.</text>
</comment>
<dbReference type="GO" id="GO:0016787">
    <property type="term" value="F:hydrolase activity"/>
    <property type="evidence" value="ECO:0007669"/>
    <property type="project" value="UniProtKB-KW"/>
</dbReference>
<comment type="caution">
    <text evidence="8">The sequence shown here is derived from an EMBL/GenBank/DDBJ whole genome shotgun (WGS) entry which is preliminary data.</text>
</comment>
<evidence type="ECO:0000256" key="4">
    <source>
        <dbReference type="ARBA" id="ARBA00022801"/>
    </source>
</evidence>
<dbReference type="Gene3D" id="3.40.50.1010">
    <property type="entry name" value="5'-nuclease"/>
    <property type="match status" value="1"/>
</dbReference>
<evidence type="ECO:0000256" key="3">
    <source>
        <dbReference type="ARBA" id="ARBA00022723"/>
    </source>
</evidence>
<keyword evidence="9" id="KW-1185">Reference proteome</keyword>
<keyword evidence="3 6" id="KW-0479">Metal-binding</keyword>
<keyword evidence="5 6" id="KW-0460">Magnesium</keyword>
<dbReference type="GO" id="GO:0004540">
    <property type="term" value="F:RNA nuclease activity"/>
    <property type="evidence" value="ECO:0007669"/>
    <property type="project" value="InterPro"/>
</dbReference>
<proteinExistence type="inferred from homology"/>
<reference evidence="8 9" key="1">
    <citation type="submission" date="2019-10" db="EMBL/GenBank/DDBJ databases">
        <title>Draft Genome Sequence of Cytophagaceae sp. SJW1-29.</title>
        <authorList>
            <person name="Choi A."/>
        </authorList>
    </citation>
    <scope>NUCLEOTIDE SEQUENCE [LARGE SCALE GENOMIC DNA]</scope>
    <source>
        <strain evidence="8 9">SJW1-29</strain>
    </source>
</reference>
<evidence type="ECO:0000256" key="5">
    <source>
        <dbReference type="ARBA" id="ARBA00022842"/>
    </source>
</evidence>
<dbReference type="InterPro" id="IPR002716">
    <property type="entry name" value="PIN_dom"/>
</dbReference>
<dbReference type="PANTHER" id="PTHR42740:SF1">
    <property type="entry name" value="RIBONUCLEASE VAPC3"/>
    <property type="match status" value="1"/>
</dbReference>
<feature type="binding site" evidence="6">
    <location>
        <position position="4"/>
    </location>
    <ligand>
        <name>Mg(2+)</name>
        <dbReference type="ChEBI" id="CHEBI:18420"/>
    </ligand>
</feature>
<name>A0A7C9BF44_9BACT</name>
<dbReference type="SUPFAM" id="SSF88723">
    <property type="entry name" value="PIN domain-like"/>
    <property type="match status" value="1"/>
</dbReference>
<evidence type="ECO:0000256" key="6">
    <source>
        <dbReference type="HAMAP-Rule" id="MF_00265"/>
    </source>
</evidence>
<gene>
    <name evidence="6" type="primary">vapC</name>
    <name evidence="8" type="ORF">GBK04_22800</name>
</gene>
<sequence>MLFDTTIWIDHFKGVSTAKSNFLSQVLTDDKKVFITPTIIQEVLQGFSDPNYFHIAEIVLIRQQVLDYDPVGAALAGAKLYANLRRNGVTIRKPNDCLIAAFALHFNIELCHNDRDFDLIASHTGLKIWKE</sequence>
<dbReference type="InterPro" id="IPR022907">
    <property type="entry name" value="VapC_family"/>
</dbReference>
<dbReference type="EMBL" id="WHLY01000002">
    <property type="protein sequence ID" value="MPR36096.1"/>
    <property type="molecule type" value="Genomic_DNA"/>
</dbReference>
<keyword evidence="1 6" id="KW-1277">Toxin-antitoxin system</keyword>
<dbReference type="PANTHER" id="PTHR42740">
    <property type="entry name" value="RIBONUCLEASE VAPC3"/>
    <property type="match status" value="1"/>
</dbReference>
<keyword evidence="4 6" id="KW-0378">Hydrolase</keyword>
<protein>
    <recommendedName>
        <fullName evidence="6">Ribonuclease VapC</fullName>
        <shortName evidence="6">RNase VapC</shortName>
        <ecNumber evidence="6">3.1.-.-</ecNumber>
    </recommendedName>
    <alternativeName>
        <fullName evidence="6">Toxin VapC</fullName>
    </alternativeName>
</protein>
<comment type="cofactor">
    <cofactor evidence="6">
        <name>Mg(2+)</name>
        <dbReference type="ChEBI" id="CHEBI:18420"/>
    </cofactor>
</comment>
<dbReference type="InterPro" id="IPR051749">
    <property type="entry name" value="PINc/VapC_TA_RNase"/>
</dbReference>
<dbReference type="InterPro" id="IPR029060">
    <property type="entry name" value="PIN-like_dom_sf"/>
</dbReference>
<dbReference type="Pfam" id="PF01850">
    <property type="entry name" value="PIN"/>
    <property type="match status" value="1"/>
</dbReference>
<organism evidence="8 9">
    <name type="scientific">Salmonirosea aquatica</name>
    <dbReference type="NCBI Taxonomy" id="2654236"/>
    <lineage>
        <taxon>Bacteria</taxon>
        <taxon>Pseudomonadati</taxon>
        <taxon>Bacteroidota</taxon>
        <taxon>Cytophagia</taxon>
        <taxon>Cytophagales</taxon>
        <taxon>Spirosomataceae</taxon>
        <taxon>Salmonirosea</taxon>
    </lineage>
</organism>
<evidence type="ECO:0000256" key="1">
    <source>
        <dbReference type="ARBA" id="ARBA00022649"/>
    </source>
</evidence>
<evidence type="ECO:0000259" key="7">
    <source>
        <dbReference type="Pfam" id="PF01850"/>
    </source>
</evidence>
<keyword evidence="2 6" id="KW-0540">Nuclease</keyword>
<dbReference type="EC" id="3.1.-.-" evidence="6"/>
<comment type="similarity">
    <text evidence="6">Belongs to the PINc/VapC protein family.</text>
</comment>
<feature type="domain" description="PIN" evidence="7">
    <location>
        <begin position="1"/>
        <end position="121"/>
    </location>
</feature>
<accession>A0A7C9BF44</accession>
<dbReference type="HAMAP" id="MF_00265">
    <property type="entry name" value="VapC_Nob1"/>
    <property type="match status" value="1"/>
</dbReference>
<dbReference type="GO" id="GO:0000287">
    <property type="term" value="F:magnesium ion binding"/>
    <property type="evidence" value="ECO:0007669"/>
    <property type="project" value="UniProtKB-UniRule"/>
</dbReference>
<evidence type="ECO:0000256" key="2">
    <source>
        <dbReference type="ARBA" id="ARBA00022722"/>
    </source>
</evidence>
<dbReference type="GO" id="GO:0090729">
    <property type="term" value="F:toxin activity"/>
    <property type="evidence" value="ECO:0007669"/>
    <property type="project" value="UniProtKB-KW"/>
</dbReference>
<evidence type="ECO:0000313" key="8">
    <source>
        <dbReference type="EMBL" id="MPR36096.1"/>
    </source>
</evidence>
<evidence type="ECO:0000313" key="9">
    <source>
        <dbReference type="Proteomes" id="UP000479293"/>
    </source>
</evidence>
<dbReference type="AlphaFoldDB" id="A0A7C9BF44"/>
<feature type="binding site" evidence="6">
    <location>
        <position position="96"/>
    </location>
    <ligand>
        <name>Mg(2+)</name>
        <dbReference type="ChEBI" id="CHEBI:18420"/>
    </ligand>
</feature>
<dbReference type="Proteomes" id="UP000479293">
    <property type="component" value="Unassembled WGS sequence"/>
</dbReference>